<feature type="domain" description="HTH hxlR-type" evidence="4">
    <location>
        <begin position="15"/>
        <end position="116"/>
    </location>
</feature>
<evidence type="ECO:0000256" key="1">
    <source>
        <dbReference type="ARBA" id="ARBA00023015"/>
    </source>
</evidence>
<dbReference type="PANTHER" id="PTHR33204:SF37">
    <property type="entry name" value="HTH-TYPE TRANSCRIPTIONAL REGULATOR YODB"/>
    <property type="match status" value="1"/>
</dbReference>
<proteinExistence type="predicted"/>
<evidence type="ECO:0000313" key="6">
    <source>
        <dbReference type="Proteomes" id="UP000189632"/>
    </source>
</evidence>
<dbReference type="InterPro" id="IPR036388">
    <property type="entry name" value="WH-like_DNA-bd_sf"/>
</dbReference>
<keyword evidence="6" id="KW-1185">Reference proteome</keyword>
<dbReference type="Gene3D" id="1.10.10.10">
    <property type="entry name" value="Winged helix-like DNA-binding domain superfamily/Winged helix DNA-binding domain"/>
    <property type="match status" value="1"/>
</dbReference>
<dbReference type="OrthoDB" id="9800350at2"/>
<dbReference type="InterPro" id="IPR036390">
    <property type="entry name" value="WH_DNA-bd_sf"/>
</dbReference>
<evidence type="ECO:0000256" key="3">
    <source>
        <dbReference type="ARBA" id="ARBA00023163"/>
    </source>
</evidence>
<dbReference type="STRING" id="1686310.BBC0244_019000"/>
<dbReference type="Proteomes" id="UP000189632">
    <property type="component" value="Chromosome"/>
</dbReference>
<evidence type="ECO:0000256" key="2">
    <source>
        <dbReference type="ARBA" id="ARBA00023125"/>
    </source>
</evidence>
<name>A0A1U9MKE5_9HYPH</name>
<evidence type="ECO:0000313" key="5">
    <source>
        <dbReference type="EMBL" id="AQT48121.1"/>
    </source>
</evidence>
<sequence length="129" mass="15033">MPKNTNENLVFVETCPARRIMELFSVKWKSMLLHALFHWPNGKCRTGELQRALPGISKKMMIQTLRDLEQGGLVRRHVYTVVPPKVEYSLTPLGKRFCEPVEMLFDWGKSNCDALEKFEKNRQKNAKPE</sequence>
<dbReference type="GO" id="GO:0003677">
    <property type="term" value="F:DNA binding"/>
    <property type="evidence" value="ECO:0007669"/>
    <property type="project" value="UniProtKB-KW"/>
</dbReference>
<dbReference type="SUPFAM" id="SSF46785">
    <property type="entry name" value="Winged helix' DNA-binding domain"/>
    <property type="match status" value="1"/>
</dbReference>
<dbReference type="InterPro" id="IPR002577">
    <property type="entry name" value="HTH_HxlR"/>
</dbReference>
<dbReference type="PROSITE" id="PS51118">
    <property type="entry name" value="HTH_HXLR"/>
    <property type="match status" value="1"/>
</dbReference>
<dbReference type="EMBL" id="CP015625">
    <property type="protein sequence ID" value="AQT48121.1"/>
    <property type="molecule type" value="Genomic_DNA"/>
</dbReference>
<dbReference type="KEGG" id="bapi:BBC0122_020280"/>
<organism evidence="5 6">
    <name type="scientific">Bartonella choladocola</name>
    <dbReference type="NCBI Taxonomy" id="2750995"/>
    <lineage>
        <taxon>Bacteria</taxon>
        <taxon>Pseudomonadati</taxon>
        <taxon>Pseudomonadota</taxon>
        <taxon>Alphaproteobacteria</taxon>
        <taxon>Hyphomicrobiales</taxon>
        <taxon>Bartonellaceae</taxon>
        <taxon>Bartonella</taxon>
    </lineage>
</organism>
<accession>A0A1U9MKE5</accession>
<evidence type="ECO:0000259" key="4">
    <source>
        <dbReference type="PROSITE" id="PS51118"/>
    </source>
</evidence>
<dbReference type="PANTHER" id="PTHR33204">
    <property type="entry name" value="TRANSCRIPTIONAL REGULATOR, MARR FAMILY"/>
    <property type="match status" value="1"/>
</dbReference>
<gene>
    <name evidence="5" type="ORF">BBC0122_020280</name>
</gene>
<keyword evidence="1" id="KW-0805">Transcription regulation</keyword>
<reference evidence="5 6" key="1">
    <citation type="submission" date="2016-11" db="EMBL/GenBank/DDBJ databases">
        <title>Comparative genomics of Bartonella apis.</title>
        <authorList>
            <person name="Engel P."/>
        </authorList>
    </citation>
    <scope>NUCLEOTIDE SEQUENCE [LARGE SCALE GENOMIC DNA]</scope>
    <source>
        <strain evidence="5 6">BBC0122</strain>
    </source>
</reference>
<dbReference type="AlphaFoldDB" id="A0A1U9MKE5"/>
<keyword evidence="3" id="KW-0804">Transcription</keyword>
<keyword evidence="2 5" id="KW-0238">DNA-binding</keyword>
<protein>
    <submittedName>
        <fullName evidence="5">DNA-binding transcriptional regulator, HxlR family</fullName>
    </submittedName>
</protein>
<dbReference type="Pfam" id="PF01638">
    <property type="entry name" value="HxlR"/>
    <property type="match status" value="1"/>
</dbReference>
<dbReference type="RefSeq" id="WP_077993643.1">
    <property type="nucleotide sequence ID" value="NZ_CP015625.1"/>
</dbReference>